<dbReference type="EMBL" id="MDYQ01000064">
    <property type="protein sequence ID" value="PRP84381.1"/>
    <property type="molecule type" value="Genomic_DNA"/>
</dbReference>
<keyword evidence="3" id="KW-1185">Reference proteome</keyword>
<dbReference type="AlphaFoldDB" id="A0A2P6NKA4"/>
<dbReference type="Proteomes" id="UP000241769">
    <property type="component" value="Unassembled WGS sequence"/>
</dbReference>
<name>A0A2P6NKA4_9EUKA</name>
<reference evidence="2 3" key="1">
    <citation type="journal article" date="2018" name="Genome Biol. Evol.">
        <title>Multiple Roots of Fruiting Body Formation in Amoebozoa.</title>
        <authorList>
            <person name="Hillmann F."/>
            <person name="Forbes G."/>
            <person name="Novohradska S."/>
            <person name="Ferling I."/>
            <person name="Riege K."/>
            <person name="Groth M."/>
            <person name="Westermann M."/>
            <person name="Marz M."/>
            <person name="Spaller T."/>
            <person name="Winckler T."/>
            <person name="Schaap P."/>
            <person name="Glockner G."/>
        </authorList>
    </citation>
    <scope>NUCLEOTIDE SEQUENCE [LARGE SCALE GENOMIC DNA]</scope>
    <source>
        <strain evidence="2 3">Jena</strain>
    </source>
</reference>
<evidence type="ECO:0000313" key="3">
    <source>
        <dbReference type="Proteomes" id="UP000241769"/>
    </source>
</evidence>
<sequence>MHTWISRLNPQYLADWRAERTNSLGYFRILEASHSLPNNTHKRGKPKGAQAKITMKSEVRSSRREQSEGHLKARKALLRLKKRQKLITLECSALEAKWFQRMGAEFVLSKQLMEDEMY</sequence>
<dbReference type="InParanoid" id="A0A2P6NKA4"/>
<protein>
    <submittedName>
        <fullName evidence="2">Uncharacterized protein</fullName>
    </submittedName>
</protein>
<organism evidence="2 3">
    <name type="scientific">Planoprotostelium fungivorum</name>
    <dbReference type="NCBI Taxonomy" id="1890364"/>
    <lineage>
        <taxon>Eukaryota</taxon>
        <taxon>Amoebozoa</taxon>
        <taxon>Evosea</taxon>
        <taxon>Variosea</taxon>
        <taxon>Cavosteliida</taxon>
        <taxon>Cavosteliaceae</taxon>
        <taxon>Planoprotostelium</taxon>
    </lineage>
</organism>
<gene>
    <name evidence="2" type="ORF">PROFUN_08246</name>
</gene>
<accession>A0A2P6NKA4</accession>
<comment type="caution">
    <text evidence="2">The sequence shown here is derived from an EMBL/GenBank/DDBJ whole genome shotgun (WGS) entry which is preliminary data.</text>
</comment>
<feature type="region of interest" description="Disordered" evidence="1">
    <location>
        <begin position="37"/>
        <end position="71"/>
    </location>
</feature>
<feature type="compositionally biased region" description="Basic and acidic residues" evidence="1">
    <location>
        <begin position="55"/>
        <end position="71"/>
    </location>
</feature>
<evidence type="ECO:0000256" key="1">
    <source>
        <dbReference type="SAM" id="MobiDB-lite"/>
    </source>
</evidence>
<proteinExistence type="predicted"/>
<evidence type="ECO:0000313" key="2">
    <source>
        <dbReference type="EMBL" id="PRP84381.1"/>
    </source>
</evidence>